<dbReference type="GO" id="GO:0004523">
    <property type="term" value="F:RNA-DNA hybrid ribonuclease activity"/>
    <property type="evidence" value="ECO:0007669"/>
    <property type="project" value="InterPro"/>
</dbReference>
<dbReference type="CDD" id="cd09279">
    <property type="entry name" value="RNase_HI_like"/>
    <property type="match status" value="1"/>
</dbReference>
<protein>
    <submittedName>
        <fullName evidence="3">Ribonuclease H</fullName>
    </submittedName>
</protein>
<feature type="coiled-coil region" evidence="1">
    <location>
        <begin position="44"/>
        <end position="71"/>
    </location>
</feature>
<feature type="domain" description="RNase H type-1" evidence="2">
    <location>
        <begin position="1"/>
        <end position="128"/>
    </location>
</feature>
<dbReference type="InterPro" id="IPR002156">
    <property type="entry name" value="RNaseH_domain"/>
</dbReference>
<dbReference type="PANTHER" id="PTHR46387">
    <property type="entry name" value="POLYNUCLEOTIDYL TRANSFERASE, RIBONUCLEASE H-LIKE SUPERFAMILY PROTEIN"/>
    <property type="match status" value="1"/>
</dbReference>
<dbReference type="Proteomes" id="UP001144297">
    <property type="component" value="Unassembled WGS sequence"/>
</dbReference>
<dbReference type="InterPro" id="IPR012337">
    <property type="entry name" value="RNaseH-like_sf"/>
</dbReference>
<dbReference type="Gene3D" id="3.30.420.10">
    <property type="entry name" value="Ribonuclease H-like superfamily/Ribonuclease H"/>
    <property type="match status" value="1"/>
</dbReference>
<evidence type="ECO:0000256" key="1">
    <source>
        <dbReference type="SAM" id="Coils"/>
    </source>
</evidence>
<accession>A0A9W6LL78</accession>
<evidence type="ECO:0000313" key="4">
    <source>
        <dbReference type="Proteomes" id="UP001144297"/>
    </source>
</evidence>
<evidence type="ECO:0000313" key="3">
    <source>
        <dbReference type="EMBL" id="GLI53585.1"/>
    </source>
</evidence>
<dbReference type="AlphaFoldDB" id="A0A9W6LL78"/>
<keyword evidence="4" id="KW-1185">Reference proteome</keyword>
<dbReference type="InterPro" id="IPR036397">
    <property type="entry name" value="RNaseH_sf"/>
</dbReference>
<dbReference type="EMBL" id="BSDX01000001">
    <property type="protein sequence ID" value="GLI53585.1"/>
    <property type="molecule type" value="Genomic_DNA"/>
</dbReference>
<dbReference type="FunFam" id="3.30.420.10:FF:000076">
    <property type="entry name" value="RBR-type E3 ubiquitin transferase"/>
    <property type="match status" value="1"/>
</dbReference>
<proteinExistence type="predicted"/>
<name>A0A9W6LL78_9BACT</name>
<organism evidence="3 4">
    <name type="scientific">Thermodesulfovibrio yellowstonii</name>
    <dbReference type="NCBI Taxonomy" id="28262"/>
    <lineage>
        <taxon>Bacteria</taxon>
        <taxon>Pseudomonadati</taxon>
        <taxon>Nitrospirota</taxon>
        <taxon>Thermodesulfovibrionia</taxon>
        <taxon>Thermodesulfovibrionales</taxon>
        <taxon>Thermodesulfovibrionaceae</taxon>
        <taxon>Thermodesulfovibrio</taxon>
    </lineage>
</organism>
<keyword evidence="1" id="KW-0175">Coiled coil</keyword>
<reference evidence="3" key="1">
    <citation type="submission" date="2022-12" db="EMBL/GenBank/DDBJ databases">
        <title>Reference genome sequencing for broad-spectrum identification of bacterial and archaeal isolates by mass spectrometry.</title>
        <authorList>
            <person name="Sekiguchi Y."/>
            <person name="Tourlousse D.M."/>
        </authorList>
    </citation>
    <scope>NUCLEOTIDE SEQUENCE</scope>
    <source>
        <strain evidence="3">TSL-P1</strain>
    </source>
</reference>
<dbReference type="SUPFAM" id="SSF53098">
    <property type="entry name" value="Ribonuclease H-like"/>
    <property type="match status" value="1"/>
</dbReference>
<dbReference type="PANTHER" id="PTHR46387:SF2">
    <property type="entry name" value="RIBONUCLEASE HI"/>
    <property type="match status" value="1"/>
</dbReference>
<evidence type="ECO:0000259" key="2">
    <source>
        <dbReference type="PROSITE" id="PS50879"/>
    </source>
</evidence>
<dbReference type="Pfam" id="PF13456">
    <property type="entry name" value="RVT_3"/>
    <property type="match status" value="1"/>
</dbReference>
<dbReference type="PROSITE" id="PS50879">
    <property type="entry name" value="RNASE_H_1"/>
    <property type="match status" value="1"/>
</dbReference>
<comment type="caution">
    <text evidence="3">The sequence shown here is derived from an EMBL/GenBank/DDBJ whole genome shotgun (WGS) entry which is preliminary data.</text>
</comment>
<gene>
    <name evidence="3" type="primary">rnhA</name>
    <name evidence="3" type="ORF">TISLANDTSLP1_12780</name>
</gene>
<sequence>MKAKIYCDGASRGNPGDAGIGCVIIFDNKKVEISEYIGKTTNNVAEYTALIKGLEEALRQKAQEIEIFSDSELLVHQINGVYKVRNQNLIPLYEKVKKLLSNFKKYQIFHIYRENNFIADKLAKEASWKSKK</sequence>
<dbReference type="GO" id="GO:0003676">
    <property type="term" value="F:nucleic acid binding"/>
    <property type="evidence" value="ECO:0007669"/>
    <property type="project" value="InterPro"/>
</dbReference>